<dbReference type="PROSITE" id="PS50850">
    <property type="entry name" value="MFS"/>
    <property type="match status" value="1"/>
</dbReference>
<reference evidence="9 10" key="1">
    <citation type="submission" date="2023-07" db="EMBL/GenBank/DDBJ databases">
        <title>Comparative genomics of wheat-associated soil bacteria to identify genetic determinants of phenazine resistance.</title>
        <authorList>
            <person name="Mouncey N."/>
        </authorList>
    </citation>
    <scope>NUCLEOTIDE SEQUENCE [LARGE SCALE GENOMIC DNA]</scope>
    <source>
        <strain evidence="9 10">V3I3</strain>
    </source>
</reference>
<feature type="region of interest" description="Disordered" evidence="6">
    <location>
        <begin position="498"/>
        <end position="530"/>
    </location>
</feature>
<gene>
    <name evidence="9" type="ORF">QFZ26_001432</name>
</gene>
<evidence type="ECO:0000256" key="2">
    <source>
        <dbReference type="ARBA" id="ARBA00022475"/>
    </source>
</evidence>
<evidence type="ECO:0000256" key="4">
    <source>
        <dbReference type="ARBA" id="ARBA00022989"/>
    </source>
</evidence>
<sequence>MPRGGGIHRPTGFTVPHGTGLRRAADGGFPDVGGAGYDRTVTNGSGESEVQQQAPARPSSVSPPPNGMRIFIQVLANTMLANVTTSFLWFALTFWVYLETRSVLATGIIGGAYMLLIAVFSIFFGTIVDRHKKHRVMVLSSVITLVSFVIAGLLYLAHPESELVDLGGPWFWLFSGIILFGSVVENMRNIALSTTVTLLVPEERHANANGMVGTVQGLAFIVTSVFSGLAIGFLGMGWTLVIAIAATLLALVHLLFVRIPEARPETEGGRPPAIDLRGSIAAIRSAPGLFALILFSTFNNLIGGVYMALMDPYGLTLFPVEAWGVVLGVTATGFIIGGLAIAKWGLGRNPIRTMLHVVIVMGLLGALFTIREWWPLYALGIWLYMTLIPVVEAAEQTVIQKVVPFRRQGRVFGFAQAFEAAAAPITAFLIAPIAEFWIIPYMESDAGQATWGWLLGEGEARGIALVFFFSGLIMVALALLAFGTRSYRLLSEEYQRGREAEPDAPEAGADADAAEAAAPHAAQESADRRA</sequence>
<evidence type="ECO:0000313" key="9">
    <source>
        <dbReference type="EMBL" id="MDQ0893877.1"/>
    </source>
</evidence>
<feature type="transmembrane region" description="Helical" evidence="7">
    <location>
        <begin position="353"/>
        <end position="370"/>
    </location>
</feature>
<feature type="region of interest" description="Disordered" evidence="6">
    <location>
        <begin position="1"/>
        <end position="20"/>
    </location>
</feature>
<proteinExistence type="predicted"/>
<feature type="compositionally biased region" description="Low complexity" evidence="6">
    <location>
        <begin position="51"/>
        <end position="60"/>
    </location>
</feature>
<dbReference type="Gene3D" id="1.20.1250.20">
    <property type="entry name" value="MFS general substrate transporter like domains"/>
    <property type="match status" value="1"/>
</dbReference>
<feature type="transmembrane region" description="Helical" evidence="7">
    <location>
        <begin position="103"/>
        <end position="124"/>
    </location>
</feature>
<evidence type="ECO:0000313" key="10">
    <source>
        <dbReference type="Proteomes" id="UP001239083"/>
    </source>
</evidence>
<dbReference type="InterPro" id="IPR011701">
    <property type="entry name" value="MFS"/>
</dbReference>
<evidence type="ECO:0000256" key="7">
    <source>
        <dbReference type="SAM" id="Phobius"/>
    </source>
</evidence>
<name>A0ABU0R7Y3_9MICO</name>
<keyword evidence="3 7" id="KW-0812">Transmembrane</keyword>
<keyword evidence="4 7" id="KW-1133">Transmembrane helix</keyword>
<dbReference type="EMBL" id="JAUSYY010000001">
    <property type="protein sequence ID" value="MDQ0893877.1"/>
    <property type="molecule type" value="Genomic_DNA"/>
</dbReference>
<dbReference type="Proteomes" id="UP001239083">
    <property type="component" value="Unassembled WGS sequence"/>
</dbReference>
<keyword evidence="10" id="KW-1185">Reference proteome</keyword>
<dbReference type="InterPro" id="IPR020846">
    <property type="entry name" value="MFS_dom"/>
</dbReference>
<evidence type="ECO:0000256" key="1">
    <source>
        <dbReference type="ARBA" id="ARBA00004651"/>
    </source>
</evidence>
<organism evidence="9 10">
    <name type="scientific">Agromyces ramosus</name>
    <dbReference type="NCBI Taxonomy" id="33879"/>
    <lineage>
        <taxon>Bacteria</taxon>
        <taxon>Bacillati</taxon>
        <taxon>Actinomycetota</taxon>
        <taxon>Actinomycetes</taxon>
        <taxon>Micrococcales</taxon>
        <taxon>Microbacteriaceae</taxon>
        <taxon>Agromyces</taxon>
    </lineage>
</organism>
<comment type="caution">
    <text evidence="9">The sequence shown here is derived from an EMBL/GenBank/DDBJ whole genome shotgun (WGS) entry which is preliminary data.</text>
</comment>
<evidence type="ECO:0000256" key="6">
    <source>
        <dbReference type="SAM" id="MobiDB-lite"/>
    </source>
</evidence>
<dbReference type="CDD" id="cd06173">
    <property type="entry name" value="MFS_MefA_like"/>
    <property type="match status" value="1"/>
</dbReference>
<feature type="transmembrane region" description="Helical" evidence="7">
    <location>
        <begin position="322"/>
        <end position="341"/>
    </location>
</feature>
<evidence type="ECO:0000256" key="5">
    <source>
        <dbReference type="ARBA" id="ARBA00023136"/>
    </source>
</evidence>
<feature type="domain" description="Major facilitator superfamily (MFS) profile" evidence="8">
    <location>
        <begin position="70"/>
        <end position="488"/>
    </location>
</feature>
<comment type="subcellular location">
    <subcellularLocation>
        <location evidence="1">Cell membrane</location>
        <topology evidence="1">Multi-pass membrane protein</topology>
    </subcellularLocation>
</comment>
<dbReference type="PANTHER" id="PTHR23513">
    <property type="entry name" value="INTEGRAL MEMBRANE EFFLUX PROTEIN-RELATED"/>
    <property type="match status" value="1"/>
</dbReference>
<dbReference type="PANTHER" id="PTHR23513:SF6">
    <property type="entry name" value="MAJOR FACILITATOR SUPERFAMILY ASSOCIATED DOMAIN-CONTAINING PROTEIN"/>
    <property type="match status" value="1"/>
</dbReference>
<keyword evidence="2" id="KW-1003">Cell membrane</keyword>
<dbReference type="Pfam" id="PF07690">
    <property type="entry name" value="MFS_1"/>
    <property type="match status" value="1"/>
</dbReference>
<feature type="transmembrane region" description="Helical" evidence="7">
    <location>
        <begin position="74"/>
        <end position="97"/>
    </location>
</feature>
<feature type="transmembrane region" description="Helical" evidence="7">
    <location>
        <begin position="136"/>
        <end position="157"/>
    </location>
</feature>
<feature type="transmembrane region" description="Helical" evidence="7">
    <location>
        <begin position="420"/>
        <end position="442"/>
    </location>
</feature>
<protein>
    <submittedName>
        <fullName evidence="9">DHA3 family multidrug efflux protein-like MFS transporter</fullName>
    </submittedName>
</protein>
<dbReference type="SUPFAM" id="SSF103473">
    <property type="entry name" value="MFS general substrate transporter"/>
    <property type="match status" value="1"/>
</dbReference>
<evidence type="ECO:0000256" key="3">
    <source>
        <dbReference type="ARBA" id="ARBA00022692"/>
    </source>
</evidence>
<dbReference type="InterPro" id="IPR036259">
    <property type="entry name" value="MFS_trans_sf"/>
</dbReference>
<keyword evidence="5 7" id="KW-0472">Membrane</keyword>
<feature type="compositionally biased region" description="Polar residues" evidence="6">
    <location>
        <begin position="40"/>
        <end position="50"/>
    </location>
</feature>
<feature type="transmembrane region" description="Helical" evidence="7">
    <location>
        <begin position="208"/>
        <end position="231"/>
    </location>
</feature>
<feature type="transmembrane region" description="Helical" evidence="7">
    <location>
        <begin position="169"/>
        <end position="187"/>
    </location>
</feature>
<accession>A0ABU0R7Y3</accession>
<feature type="transmembrane region" description="Helical" evidence="7">
    <location>
        <begin position="462"/>
        <end position="482"/>
    </location>
</feature>
<evidence type="ECO:0000259" key="8">
    <source>
        <dbReference type="PROSITE" id="PS50850"/>
    </source>
</evidence>
<feature type="transmembrane region" description="Helical" evidence="7">
    <location>
        <begin position="289"/>
        <end position="310"/>
    </location>
</feature>
<feature type="transmembrane region" description="Helical" evidence="7">
    <location>
        <begin position="376"/>
        <end position="399"/>
    </location>
</feature>
<feature type="compositionally biased region" description="Low complexity" evidence="6">
    <location>
        <begin position="505"/>
        <end position="524"/>
    </location>
</feature>
<feature type="region of interest" description="Disordered" evidence="6">
    <location>
        <begin position="36"/>
        <end position="62"/>
    </location>
</feature>
<feature type="transmembrane region" description="Helical" evidence="7">
    <location>
        <begin position="237"/>
        <end position="257"/>
    </location>
</feature>